<evidence type="ECO:0000259" key="5">
    <source>
        <dbReference type="PROSITE" id="PS50977"/>
    </source>
</evidence>
<dbReference type="SUPFAM" id="SSF48498">
    <property type="entry name" value="Tetracyclin repressor-like, C-terminal domain"/>
    <property type="match status" value="1"/>
</dbReference>
<dbReference type="InterPro" id="IPR001647">
    <property type="entry name" value="HTH_TetR"/>
</dbReference>
<keyword evidence="1" id="KW-0805">Transcription regulation</keyword>
<dbReference type="Proteomes" id="UP001210865">
    <property type="component" value="Chromosome"/>
</dbReference>
<name>A0ABY7NIJ9_9SPHN</name>
<dbReference type="PANTHER" id="PTHR47506">
    <property type="entry name" value="TRANSCRIPTIONAL REGULATORY PROTEIN"/>
    <property type="match status" value="1"/>
</dbReference>
<dbReference type="InterPro" id="IPR009057">
    <property type="entry name" value="Homeodomain-like_sf"/>
</dbReference>
<evidence type="ECO:0000256" key="1">
    <source>
        <dbReference type="ARBA" id="ARBA00023015"/>
    </source>
</evidence>
<dbReference type="RefSeq" id="WP_270075817.1">
    <property type="nucleotide sequence ID" value="NZ_CP115174.1"/>
</dbReference>
<evidence type="ECO:0000256" key="2">
    <source>
        <dbReference type="ARBA" id="ARBA00023125"/>
    </source>
</evidence>
<dbReference type="PRINTS" id="PR00455">
    <property type="entry name" value="HTHTETR"/>
</dbReference>
<dbReference type="SUPFAM" id="SSF46689">
    <property type="entry name" value="Homeodomain-like"/>
    <property type="match status" value="1"/>
</dbReference>
<organism evidence="6 7">
    <name type="scientific">Sphingomonas abietis</name>
    <dbReference type="NCBI Taxonomy" id="3012344"/>
    <lineage>
        <taxon>Bacteria</taxon>
        <taxon>Pseudomonadati</taxon>
        <taxon>Pseudomonadota</taxon>
        <taxon>Alphaproteobacteria</taxon>
        <taxon>Sphingomonadales</taxon>
        <taxon>Sphingomonadaceae</taxon>
        <taxon>Sphingomonas</taxon>
    </lineage>
</organism>
<reference evidence="6 7" key="1">
    <citation type="submission" date="2022-12" db="EMBL/GenBank/DDBJ databases">
        <title>Sphingomonas abieness sp. nov., an endophytic bacterium isolated from Abies koreana.</title>
        <authorList>
            <person name="Jiang L."/>
            <person name="Lee J."/>
        </authorList>
    </citation>
    <scope>NUCLEOTIDE SEQUENCE [LARGE SCALE GENOMIC DNA]</scope>
    <source>
        <strain evidence="7">PAMB 00755</strain>
    </source>
</reference>
<keyword evidence="3" id="KW-0804">Transcription</keyword>
<evidence type="ECO:0000313" key="6">
    <source>
        <dbReference type="EMBL" id="WBO21168.1"/>
    </source>
</evidence>
<feature type="DNA-binding region" description="H-T-H motif" evidence="4">
    <location>
        <begin position="38"/>
        <end position="57"/>
    </location>
</feature>
<dbReference type="PROSITE" id="PS50977">
    <property type="entry name" value="HTH_TETR_2"/>
    <property type="match status" value="1"/>
</dbReference>
<keyword evidence="7" id="KW-1185">Reference proteome</keyword>
<feature type="domain" description="HTH tetR-type" evidence="5">
    <location>
        <begin position="15"/>
        <end position="75"/>
    </location>
</feature>
<accession>A0ABY7NIJ9</accession>
<dbReference type="PANTHER" id="PTHR47506:SF1">
    <property type="entry name" value="HTH-TYPE TRANSCRIPTIONAL REGULATOR YJDC"/>
    <property type="match status" value="1"/>
</dbReference>
<evidence type="ECO:0000256" key="3">
    <source>
        <dbReference type="ARBA" id="ARBA00023163"/>
    </source>
</evidence>
<proteinExistence type="predicted"/>
<protein>
    <submittedName>
        <fullName evidence="6">Helix-turn-helix domain containing protein</fullName>
    </submittedName>
</protein>
<dbReference type="Pfam" id="PF00440">
    <property type="entry name" value="TetR_N"/>
    <property type="match status" value="1"/>
</dbReference>
<keyword evidence="2 4" id="KW-0238">DNA-binding</keyword>
<evidence type="ECO:0000256" key="4">
    <source>
        <dbReference type="PROSITE-ProRule" id="PRU00335"/>
    </source>
</evidence>
<evidence type="ECO:0000313" key="7">
    <source>
        <dbReference type="Proteomes" id="UP001210865"/>
    </source>
</evidence>
<sequence length="200" mass="22170">MTGEPSIAETRDRKDCAAQRVSKTAKRLFYQRGIRAVGVEEIVNQAGVTKPSLYRSFGSKDDLIVRTLEERFDHSLAWLDDLEARLPDDPLGQLRAIIAGIAEQATNPLYRGCPITNAAVEFPDGDHPARRLALRYKIAMRARLLHIVERLPVDQPDLLTDGLLLLFEGARASRHTSCARGPAASLRRVAEAMLDSFLPA</sequence>
<dbReference type="EMBL" id="CP115174">
    <property type="protein sequence ID" value="WBO21168.1"/>
    <property type="molecule type" value="Genomic_DNA"/>
</dbReference>
<gene>
    <name evidence="6" type="ORF">PBT88_13280</name>
</gene>
<dbReference type="InterPro" id="IPR036271">
    <property type="entry name" value="Tet_transcr_reg_TetR-rel_C_sf"/>
</dbReference>
<dbReference type="Gene3D" id="1.10.357.10">
    <property type="entry name" value="Tetracycline Repressor, domain 2"/>
    <property type="match status" value="1"/>
</dbReference>